<dbReference type="SMART" id="SM00354">
    <property type="entry name" value="HTH_LACI"/>
    <property type="match status" value="1"/>
</dbReference>
<dbReference type="OrthoDB" id="9803256at2"/>
<dbReference type="SUPFAM" id="SSF47413">
    <property type="entry name" value="lambda repressor-like DNA-binding domains"/>
    <property type="match status" value="1"/>
</dbReference>
<dbReference type="InterPro" id="IPR001761">
    <property type="entry name" value="Peripla_BP/Lac1_sug-bd_dom"/>
</dbReference>
<protein>
    <submittedName>
        <fullName evidence="5">LacI family transcriptional regulator</fullName>
    </submittedName>
</protein>
<gene>
    <name evidence="5" type="ORF">LX80_01847</name>
</gene>
<dbReference type="PROSITE" id="PS50932">
    <property type="entry name" value="HTH_LACI_2"/>
    <property type="match status" value="1"/>
</dbReference>
<dbReference type="Pfam" id="PF00532">
    <property type="entry name" value="Peripla_BP_1"/>
    <property type="match status" value="1"/>
</dbReference>
<dbReference type="EMBL" id="QKZV01000005">
    <property type="protein sequence ID" value="PZX62365.1"/>
    <property type="molecule type" value="Genomic_DNA"/>
</dbReference>
<dbReference type="Proteomes" id="UP000249720">
    <property type="component" value="Unassembled WGS sequence"/>
</dbReference>
<dbReference type="CDD" id="cd06267">
    <property type="entry name" value="PBP1_LacI_sugar_binding-like"/>
    <property type="match status" value="1"/>
</dbReference>
<sequence length="327" mass="36067">MNTTTLKKISEVLGISISTASRALKNHPDISEKTKAKVIELAQTLDYEPNANAIHLRTNNNRLLGIVVPSISNFFYDAFIAAIEEEARQQGYSVMILQSGDNAEVEANNLKLLRQNRVCGVFACITPTTTQMQPFEKLLAMQIPVVFFDKVPDYANCIRISIADAEAASMAATALNEAGIKKVLAIFGNPAMSITKKRMQAFSNTIQFPKSCRLIHAHSFYEAYTLTKTHCSHKPLPEAVFCMSDEILTGTMKAILELGLQIPKQIKVIALSNGFFPQLYYPIITYVETSGYQLGKLSFHKMMACINGDRTSTELTVPCSIIKGGSL</sequence>
<keyword evidence="2" id="KW-0238">DNA-binding</keyword>
<reference evidence="5 6" key="1">
    <citation type="submission" date="2018-06" db="EMBL/GenBank/DDBJ databases">
        <title>Genomic Encyclopedia of Archaeal and Bacterial Type Strains, Phase II (KMG-II): from individual species to whole genera.</title>
        <authorList>
            <person name="Goeker M."/>
        </authorList>
    </citation>
    <scope>NUCLEOTIDE SEQUENCE [LARGE SCALE GENOMIC DNA]</scope>
    <source>
        <strain evidence="5 6">DSM 23241</strain>
    </source>
</reference>
<keyword evidence="3" id="KW-0804">Transcription</keyword>
<evidence type="ECO:0000256" key="1">
    <source>
        <dbReference type="ARBA" id="ARBA00023015"/>
    </source>
</evidence>
<dbReference type="Gene3D" id="1.10.260.40">
    <property type="entry name" value="lambda repressor-like DNA-binding domains"/>
    <property type="match status" value="1"/>
</dbReference>
<evidence type="ECO:0000256" key="2">
    <source>
        <dbReference type="ARBA" id="ARBA00023125"/>
    </source>
</evidence>
<dbReference type="GO" id="GO:0000976">
    <property type="term" value="F:transcription cis-regulatory region binding"/>
    <property type="evidence" value="ECO:0007669"/>
    <property type="project" value="TreeGrafter"/>
</dbReference>
<evidence type="ECO:0000313" key="6">
    <source>
        <dbReference type="Proteomes" id="UP000249720"/>
    </source>
</evidence>
<comment type="caution">
    <text evidence="5">The sequence shown here is derived from an EMBL/GenBank/DDBJ whole genome shotgun (WGS) entry which is preliminary data.</text>
</comment>
<dbReference type="Gene3D" id="3.40.50.2300">
    <property type="match status" value="2"/>
</dbReference>
<proteinExistence type="predicted"/>
<dbReference type="CDD" id="cd01392">
    <property type="entry name" value="HTH_LacI"/>
    <property type="match status" value="1"/>
</dbReference>
<dbReference type="SUPFAM" id="SSF53822">
    <property type="entry name" value="Periplasmic binding protein-like I"/>
    <property type="match status" value="1"/>
</dbReference>
<dbReference type="RefSeq" id="WP_111295534.1">
    <property type="nucleotide sequence ID" value="NZ_QKZV01000005.1"/>
</dbReference>
<dbReference type="InterPro" id="IPR028082">
    <property type="entry name" value="Peripla_BP_I"/>
</dbReference>
<organism evidence="5 6">
    <name type="scientific">Hydrotalea sandarakina</name>
    <dbReference type="NCBI Taxonomy" id="1004304"/>
    <lineage>
        <taxon>Bacteria</taxon>
        <taxon>Pseudomonadati</taxon>
        <taxon>Bacteroidota</taxon>
        <taxon>Chitinophagia</taxon>
        <taxon>Chitinophagales</taxon>
        <taxon>Chitinophagaceae</taxon>
        <taxon>Hydrotalea</taxon>
    </lineage>
</organism>
<feature type="domain" description="HTH lacI-type" evidence="4">
    <location>
        <begin position="4"/>
        <end position="58"/>
    </location>
</feature>
<evidence type="ECO:0000256" key="3">
    <source>
        <dbReference type="ARBA" id="ARBA00023163"/>
    </source>
</evidence>
<keyword evidence="1" id="KW-0805">Transcription regulation</keyword>
<dbReference type="GO" id="GO:0003700">
    <property type="term" value="F:DNA-binding transcription factor activity"/>
    <property type="evidence" value="ECO:0007669"/>
    <property type="project" value="TreeGrafter"/>
</dbReference>
<dbReference type="InterPro" id="IPR000843">
    <property type="entry name" value="HTH_LacI"/>
</dbReference>
<evidence type="ECO:0000259" key="4">
    <source>
        <dbReference type="PROSITE" id="PS50932"/>
    </source>
</evidence>
<dbReference type="PANTHER" id="PTHR30146">
    <property type="entry name" value="LACI-RELATED TRANSCRIPTIONAL REPRESSOR"/>
    <property type="match status" value="1"/>
</dbReference>
<dbReference type="AlphaFoldDB" id="A0A2W7SHJ6"/>
<dbReference type="Pfam" id="PF00356">
    <property type="entry name" value="LacI"/>
    <property type="match status" value="1"/>
</dbReference>
<dbReference type="InterPro" id="IPR010982">
    <property type="entry name" value="Lambda_DNA-bd_dom_sf"/>
</dbReference>
<keyword evidence="6" id="KW-1185">Reference proteome</keyword>
<name>A0A2W7SHJ6_9BACT</name>
<dbReference type="PANTHER" id="PTHR30146:SF109">
    <property type="entry name" value="HTH-TYPE TRANSCRIPTIONAL REGULATOR GALS"/>
    <property type="match status" value="1"/>
</dbReference>
<evidence type="ECO:0000313" key="5">
    <source>
        <dbReference type="EMBL" id="PZX62365.1"/>
    </source>
</evidence>
<accession>A0A2W7SHJ6</accession>